<organism evidence="10 11">
    <name type="scientific">Pseudomonas antarctica</name>
    <dbReference type="NCBI Taxonomy" id="219572"/>
    <lineage>
        <taxon>Bacteria</taxon>
        <taxon>Pseudomonadati</taxon>
        <taxon>Pseudomonadota</taxon>
        <taxon>Gammaproteobacteria</taxon>
        <taxon>Pseudomonadales</taxon>
        <taxon>Pseudomonadaceae</taxon>
        <taxon>Pseudomonas</taxon>
    </lineage>
</organism>
<dbReference type="GO" id="GO:0008270">
    <property type="term" value="F:zinc ion binding"/>
    <property type="evidence" value="ECO:0007669"/>
    <property type="project" value="InterPro"/>
</dbReference>
<feature type="domain" description="Peptidase metallopeptidase" evidence="8">
    <location>
        <begin position="61"/>
        <end position="222"/>
    </location>
</feature>
<dbReference type="InterPro" id="IPR006026">
    <property type="entry name" value="Peptidase_Metallo"/>
</dbReference>
<keyword evidence="9" id="KW-0378">Hydrolase</keyword>
<dbReference type="SMART" id="SM00235">
    <property type="entry name" value="ZnMc"/>
    <property type="match status" value="1"/>
</dbReference>
<dbReference type="RefSeq" id="WP_083358670.1">
    <property type="nucleotide sequence ID" value="NZ_JXDI01000005.1"/>
</dbReference>
<proteinExistence type="inferred from homology"/>
<dbReference type="EMBL" id="LT629704">
    <property type="protein sequence ID" value="SDN39723.1"/>
    <property type="molecule type" value="Genomic_DNA"/>
</dbReference>
<sequence length="560" mass="60532">MSIIRANTPAPFHAPQHNIDHLSPPIKQDLPRTSFAGDIATQLTRENYRIKDRNGDGQITVGYKFFNSSDPQESWLKHSGALAFSEARKKAFRSSLKAWEDVIKVKFTENAKDADAMVVVHGNNGVGGYANLPTDYGGTMNIAIGLGDKNSPLNASMVHEIGHSLGLGHPTGTHPENNKTHTAMSYNTHFWRPRDENGVSVSDSTSTPMMRDIAAGQSLYGSNNKTRTGDTTYGFNSNSKRDYYSLTSSDELAAFCVWDNGGNDTLDFSGFQQDQKINLNAEQLSNVGGREGNVSIAKGVVVENAIGGSGHDLIIGNAFRNRITGGAGGDKLYGGGGADTFVYDRVSDSSAKRPDILLDFASGVDKLDISGILKTAGISKLNITVAPPGQGGTMANQKGELMLDYDQKVNLHRLVLNVGDGANAVLMILSKTPLKPDDILTGAHSQSPITPRTPKPGLTPYKTFNYDAVSDSGYRNSHLLNNFTTGKDKIDVSNMSNKTHVTFNHVAAYTGRVGDTVLALNPATHRYYIGIDMTGDRRTDFLVRSTKPIRSEDIIGVNFQ</sequence>
<dbReference type="EMBL" id="JXDI01000005">
    <property type="protein sequence ID" value="KAF2405756.1"/>
    <property type="molecule type" value="Genomic_DNA"/>
</dbReference>
<dbReference type="GO" id="GO:0006508">
    <property type="term" value="P:proteolysis"/>
    <property type="evidence" value="ECO:0007669"/>
    <property type="project" value="InterPro"/>
</dbReference>
<dbReference type="GO" id="GO:0005509">
    <property type="term" value="F:calcium ion binding"/>
    <property type="evidence" value="ECO:0007669"/>
    <property type="project" value="InterPro"/>
</dbReference>
<dbReference type="AlphaFoldDB" id="A0A1H0B328"/>
<comment type="similarity">
    <text evidence="3">Belongs to the peptidase M10B family.</text>
</comment>
<evidence type="ECO:0000256" key="5">
    <source>
        <dbReference type="ARBA" id="ARBA00022737"/>
    </source>
</evidence>
<evidence type="ECO:0000256" key="3">
    <source>
        <dbReference type="ARBA" id="ARBA00009490"/>
    </source>
</evidence>
<comment type="cofactor">
    <cofactor evidence="1">
        <name>Ca(2+)</name>
        <dbReference type="ChEBI" id="CHEBI:29108"/>
    </cofactor>
</comment>
<keyword evidence="4" id="KW-0964">Secreted</keyword>
<name>A0A1H0B328_9PSED</name>
<protein>
    <submittedName>
        <fullName evidence="10">Astacin (Peptidase family M12A)</fullName>
    </submittedName>
    <submittedName>
        <fullName evidence="9">Serralysin</fullName>
        <ecNumber evidence="9">3.4.24.40</ecNumber>
    </submittedName>
</protein>
<comment type="subcellular location">
    <subcellularLocation>
        <location evidence="2">Secreted</location>
    </subcellularLocation>
</comment>
<keyword evidence="5" id="KW-0677">Repeat</keyword>
<gene>
    <name evidence="9" type="primary">aprA_5</name>
    <name evidence="9" type="ORF">PSAN_56460</name>
    <name evidence="10" type="ORF">SAMN04490179_4054</name>
</gene>
<evidence type="ECO:0000259" key="8">
    <source>
        <dbReference type="SMART" id="SM00235"/>
    </source>
</evidence>
<evidence type="ECO:0000256" key="4">
    <source>
        <dbReference type="ARBA" id="ARBA00022525"/>
    </source>
</evidence>
<dbReference type="Proteomes" id="UP000748067">
    <property type="component" value="Unassembled WGS sequence"/>
</dbReference>
<evidence type="ECO:0000256" key="6">
    <source>
        <dbReference type="ARBA" id="ARBA00022837"/>
    </source>
</evidence>
<dbReference type="InterPro" id="IPR024079">
    <property type="entry name" value="MetalloPept_cat_dom_sf"/>
</dbReference>
<evidence type="ECO:0000313" key="9">
    <source>
        <dbReference type="EMBL" id="KAF2405756.1"/>
    </source>
</evidence>
<dbReference type="Proteomes" id="UP000182470">
    <property type="component" value="Chromosome I"/>
</dbReference>
<dbReference type="Pfam" id="PF13582">
    <property type="entry name" value="Reprolysin_3"/>
    <property type="match status" value="1"/>
</dbReference>
<reference evidence="10 11" key="2">
    <citation type="submission" date="2016-10" db="EMBL/GenBank/DDBJ databases">
        <authorList>
            <person name="de Groot N.N."/>
        </authorList>
    </citation>
    <scope>NUCLEOTIDE SEQUENCE [LARGE SCALE GENOMIC DNA]</scope>
    <source>
        <strain evidence="10 11">BS2772</strain>
    </source>
</reference>
<evidence type="ECO:0000313" key="10">
    <source>
        <dbReference type="EMBL" id="SDN39723.1"/>
    </source>
</evidence>
<dbReference type="Gene3D" id="2.150.10.10">
    <property type="entry name" value="Serralysin-like metalloprotease, C-terminal"/>
    <property type="match status" value="2"/>
</dbReference>
<dbReference type="GO" id="GO:0008237">
    <property type="term" value="F:metallopeptidase activity"/>
    <property type="evidence" value="ECO:0007669"/>
    <property type="project" value="InterPro"/>
</dbReference>
<evidence type="ECO:0000256" key="1">
    <source>
        <dbReference type="ARBA" id="ARBA00001913"/>
    </source>
</evidence>
<evidence type="ECO:0000313" key="12">
    <source>
        <dbReference type="Proteomes" id="UP000748067"/>
    </source>
</evidence>
<dbReference type="OrthoDB" id="733404at2"/>
<dbReference type="PRINTS" id="PR00313">
    <property type="entry name" value="CABNDNGRPT"/>
</dbReference>
<evidence type="ECO:0000256" key="2">
    <source>
        <dbReference type="ARBA" id="ARBA00004613"/>
    </source>
</evidence>
<dbReference type="EC" id="3.4.24.40" evidence="9"/>
<dbReference type="InterPro" id="IPR001343">
    <property type="entry name" value="Hemolysn_Ca-bd"/>
</dbReference>
<dbReference type="Pfam" id="PF00353">
    <property type="entry name" value="HemolysinCabind"/>
    <property type="match status" value="1"/>
</dbReference>
<dbReference type="GO" id="GO:0005615">
    <property type="term" value="C:extracellular space"/>
    <property type="evidence" value="ECO:0007669"/>
    <property type="project" value="InterPro"/>
</dbReference>
<dbReference type="Pfam" id="PF08548">
    <property type="entry name" value="Peptidase_M10_C"/>
    <property type="match status" value="2"/>
</dbReference>
<dbReference type="SUPFAM" id="SSF51120">
    <property type="entry name" value="beta-Roll"/>
    <property type="match status" value="2"/>
</dbReference>
<keyword evidence="12" id="KW-1185">Reference proteome</keyword>
<feature type="region of interest" description="Disordered" evidence="7">
    <location>
        <begin position="1"/>
        <end position="27"/>
    </location>
</feature>
<evidence type="ECO:0000313" key="11">
    <source>
        <dbReference type="Proteomes" id="UP000182470"/>
    </source>
</evidence>
<accession>A0A1H0B328</accession>
<dbReference type="SUPFAM" id="SSF55486">
    <property type="entry name" value="Metalloproteases ('zincins'), catalytic domain"/>
    <property type="match status" value="1"/>
</dbReference>
<dbReference type="Gene3D" id="3.40.390.10">
    <property type="entry name" value="Collagenase (Catalytic Domain)"/>
    <property type="match status" value="1"/>
</dbReference>
<keyword evidence="6" id="KW-0106">Calcium</keyword>
<reference evidence="9 12" key="1">
    <citation type="submission" date="2015-01" db="EMBL/GenBank/DDBJ databases">
        <title>Genome Sequence of Pseudomonas antarctica CMS 35.</title>
        <authorList>
            <person name="Voget S."/>
            <person name="Chow J."/>
            <person name="Daniel R."/>
            <person name="Streit W."/>
        </authorList>
    </citation>
    <scope>NUCLEOTIDE SEQUENCE [LARGE SCALE GENOMIC DNA]</scope>
    <source>
        <strain evidence="9 12">CMS 35</strain>
    </source>
</reference>
<dbReference type="InterPro" id="IPR013858">
    <property type="entry name" value="Peptidase_M10B_C"/>
</dbReference>
<evidence type="ECO:0000256" key="7">
    <source>
        <dbReference type="SAM" id="MobiDB-lite"/>
    </source>
</evidence>
<dbReference type="InterPro" id="IPR011049">
    <property type="entry name" value="Serralysin-like_metalloprot_C"/>
</dbReference>